<dbReference type="EMBL" id="JARKIE010000039">
    <property type="protein sequence ID" value="KAJ7695215.1"/>
    <property type="molecule type" value="Genomic_DNA"/>
</dbReference>
<feature type="region of interest" description="Disordered" evidence="1">
    <location>
        <begin position="261"/>
        <end position="284"/>
    </location>
</feature>
<accession>A0AAD7DMH9</accession>
<gene>
    <name evidence="2" type="ORF">B0H17DRAFT_1056801</name>
</gene>
<dbReference type="AlphaFoldDB" id="A0AAD7DMH9"/>
<dbReference type="Pfam" id="PF14223">
    <property type="entry name" value="Retrotran_gag_2"/>
    <property type="match status" value="1"/>
</dbReference>
<evidence type="ECO:0000313" key="3">
    <source>
        <dbReference type="Proteomes" id="UP001221757"/>
    </source>
</evidence>
<sequence>MADSDSRGPIFEKDTPYSEWQSDAKAFLRRKEVWKCCKAVSTDEVANEKCAGILWGLLSKDVKPLVKQHEDNPKALWDALETLFSPRKAGAHFNAYRTLTSIHLHDNESLLSLTGRVSAAMRLLKGSRTAGFTLDKADEELQAVVLLMALPDNGQYAILKAPFEQSSDDLKVSTIEQVYANHQAFRTAHQEGDTSQISLLSGAAMAATSTRIPPIPTASSAALATAPLSTKKTGTPCPACGKGNHPLLLCHQFLELIGKREPKGAGASSSNVHVASNTQAPHCI</sequence>
<evidence type="ECO:0000313" key="2">
    <source>
        <dbReference type="EMBL" id="KAJ7695215.1"/>
    </source>
</evidence>
<feature type="compositionally biased region" description="Polar residues" evidence="1">
    <location>
        <begin position="267"/>
        <end position="284"/>
    </location>
</feature>
<proteinExistence type="predicted"/>
<organism evidence="2 3">
    <name type="scientific">Mycena rosella</name>
    <name type="common">Pink bonnet</name>
    <name type="synonym">Agaricus rosellus</name>
    <dbReference type="NCBI Taxonomy" id="1033263"/>
    <lineage>
        <taxon>Eukaryota</taxon>
        <taxon>Fungi</taxon>
        <taxon>Dikarya</taxon>
        <taxon>Basidiomycota</taxon>
        <taxon>Agaricomycotina</taxon>
        <taxon>Agaricomycetes</taxon>
        <taxon>Agaricomycetidae</taxon>
        <taxon>Agaricales</taxon>
        <taxon>Marasmiineae</taxon>
        <taxon>Mycenaceae</taxon>
        <taxon>Mycena</taxon>
    </lineage>
</organism>
<reference evidence="2" key="1">
    <citation type="submission" date="2023-03" db="EMBL/GenBank/DDBJ databases">
        <title>Massive genome expansion in bonnet fungi (Mycena s.s.) driven by repeated elements and novel gene families across ecological guilds.</title>
        <authorList>
            <consortium name="Lawrence Berkeley National Laboratory"/>
            <person name="Harder C.B."/>
            <person name="Miyauchi S."/>
            <person name="Viragh M."/>
            <person name="Kuo A."/>
            <person name="Thoen E."/>
            <person name="Andreopoulos B."/>
            <person name="Lu D."/>
            <person name="Skrede I."/>
            <person name="Drula E."/>
            <person name="Henrissat B."/>
            <person name="Morin E."/>
            <person name="Kohler A."/>
            <person name="Barry K."/>
            <person name="LaButti K."/>
            <person name="Morin E."/>
            <person name="Salamov A."/>
            <person name="Lipzen A."/>
            <person name="Mereny Z."/>
            <person name="Hegedus B."/>
            <person name="Baldrian P."/>
            <person name="Stursova M."/>
            <person name="Weitz H."/>
            <person name="Taylor A."/>
            <person name="Grigoriev I.V."/>
            <person name="Nagy L.G."/>
            <person name="Martin F."/>
            <person name="Kauserud H."/>
        </authorList>
    </citation>
    <scope>NUCLEOTIDE SEQUENCE</scope>
    <source>
        <strain evidence="2">CBHHK067</strain>
    </source>
</reference>
<keyword evidence="3" id="KW-1185">Reference proteome</keyword>
<comment type="caution">
    <text evidence="2">The sequence shown here is derived from an EMBL/GenBank/DDBJ whole genome shotgun (WGS) entry which is preliminary data.</text>
</comment>
<name>A0AAD7DMH9_MYCRO</name>
<protein>
    <submittedName>
        <fullName evidence="2">Uncharacterized protein</fullName>
    </submittedName>
</protein>
<dbReference type="Proteomes" id="UP001221757">
    <property type="component" value="Unassembled WGS sequence"/>
</dbReference>
<evidence type="ECO:0000256" key="1">
    <source>
        <dbReference type="SAM" id="MobiDB-lite"/>
    </source>
</evidence>